<feature type="compositionally biased region" description="Basic and acidic residues" evidence="1">
    <location>
        <begin position="49"/>
        <end position="60"/>
    </location>
</feature>
<proteinExistence type="predicted"/>
<keyword evidence="3" id="KW-1185">Reference proteome</keyword>
<gene>
    <name evidence="2" type="ORF">Plil01_001468500</name>
</gene>
<dbReference type="PANTHER" id="PTHR31328:SF2">
    <property type="entry name" value="BIOGENESIS OF LYSOSOME-RELATED ORGANELLES COMPLEX 1 SUBUNIT 6"/>
    <property type="match status" value="1"/>
</dbReference>
<evidence type="ECO:0000313" key="3">
    <source>
        <dbReference type="Proteomes" id="UP001165083"/>
    </source>
</evidence>
<protein>
    <submittedName>
        <fullName evidence="2">Unnamed protein product</fullName>
    </submittedName>
</protein>
<feature type="compositionally biased region" description="Basic and acidic residues" evidence="1">
    <location>
        <begin position="72"/>
        <end position="93"/>
    </location>
</feature>
<evidence type="ECO:0000313" key="2">
    <source>
        <dbReference type="EMBL" id="GMF34474.1"/>
    </source>
</evidence>
<comment type="caution">
    <text evidence="2">The sequence shown here is derived from an EMBL/GenBank/DDBJ whole genome shotgun (WGS) entry which is preliminary data.</text>
</comment>
<dbReference type="EMBL" id="BSXW01001187">
    <property type="protein sequence ID" value="GMF34474.1"/>
    <property type="molecule type" value="Genomic_DNA"/>
</dbReference>
<evidence type="ECO:0000256" key="1">
    <source>
        <dbReference type="SAM" id="MobiDB-lite"/>
    </source>
</evidence>
<accession>A0A9W7CNC7</accession>
<dbReference type="OrthoDB" id="79125at2759"/>
<name>A0A9W7CNC7_9STRA</name>
<dbReference type="AlphaFoldDB" id="A0A9W7CNC7"/>
<dbReference type="GO" id="GO:0031083">
    <property type="term" value="C:BLOC-1 complex"/>
    <property type="evidence" value="ECO:0007669"/>
    <property type="project" value="TreeGrafter"/>
</dbReference>
<dbReference type="GO" id="GO:0030133">
    <property type="term" value="C:transport vesicle"/>
    <property type="evidence" value="ECO:0007669"/>
    <property type="project" value="TreeGrafter"/>
</dbReference>
<feature type="compositionally biased region" description="Low complexity" evidence="1">
    <location>
        <begin position="1"/>
        <end position="13"/>
    </location>
</feature>
<dbReference type="InterPro" id="IPR028119">
    <property type="entry name" value="Snapin/Pallidin/Snn1"/>
</dbReference>
<dbReference type="Pfam" id="PF14712">
    <property type="entry name" value="Snapin_Pallidin"/>
    <property type="match status" value="1"/>
</dbReference>
<feature type="compositionally biased region" description="Acidic residues" evidence="1">
    <location>
        <begin position="35"/>
        <end position="45"/>
    </location>
</feature>
<feature type="compositionally biased region" description="Acidic residues" evidence="1">
    <location>
        <begin position="61"/>
        <end position="71"/>
    </location>
</feature>
<dbReference type="Proteomes" id="UP001165083">
    <property type="component" value="Unassembled WGS sequence"/>
</dbReference>
<organism evidence="2 3">
    <name type="scientific">Phytophthora lilii</name>
    <dbReference type="NCBI Taxonomy" id="2077276"/>
    <lineage>
        <taxon>Eukaryota</taxon>
        <taxon>Sar</taxon>
        <taxon>Stramenopiles</taxon>
        <taxon>Oomycota</taxon>
        <taxon>Peronosporomycetes</taxon>
        <taxon>Peronosporales</taxon>
        <taxon>Peronosporaceae</taxon>
        <taxon>Phytophthora</taxon>
    </lineage>
</organism>
<reference evidence="2" key="1">
    <citation type="submission" date="2023-04" db="EMBL/GenBank/DDBJ databases">
        <title>Phytophthora lilii NBRC 32176.</title>
        <authorList>
            <person name="Ichikawa N."/>
            <person name="Sato H."/>
            <person name="Tonouchi N."/>
        </authorList>
    </citation>
    <scope>NUCLEOTIDE SEQUENCE</scope>
    <source>
        <strain evidence="2">NBRC 32176</strain>
    </source>
</reference>
<feature type="region of interest" description="Disordered" evidence="1">
    <location>
        <begin position="1"/>
        <end position="93"/>
    </location>
</feature>
<sequence length="269" mass="29989">MSFQFNGFGSQSSPAAPRFAVPTVVAPPAGTEGEKGEESDEEEDGLQLKQEEKTVEKAVQGEEEEEEDDELKDQVQEKTQEKTENEEVPEVKKVTEEVSEKVELEKQELWTVDESMNGIEVMSNAFINTVQPSLDATLHRIAELKESQQRLLKMLVEQNAGLKSNKQLEDAAVVLEKLPFYAKKLQGIKLAMQEISTSTEKMKRRTEGLRIDAQSCTYLADGADRNHSHLTSVSLRCADAIKKENKRDAQSQWNKLYAAKSAPGSSAQS</sequence>
<dbReference type="PANTHER" id="PTHR31328">
    <property type="entry name" value="BIOGENESIS OF LYSOSOME-RELATED ORGANELLES COMPLEX 1 SUBUNIT 6"/>
    <property type="match status" value="1"/>
</dbReference>